<gene>
    <name evidence="1" type="ORF">ACFFIT_12115</name>
</gene>
<reference evidence="1 2" key="1">
    <citation type="submission" date="2024-09" db="EMBL/GenBank/DDBJ databases">
        <authorList>
            <person name="Sun Q."/>
            <person name="Mori K."/>
        </authorList>
    </citation>
    <scope>NUCLEOTIDE SEQUENCE [LARGE SCALE GENOMIC DNA]</scope>
    <source>
        <strain evidence="1 2">CCM 8545</strain>
    </source>
</reference>
<name>A0ABV6CCV5_9GAMM</name>
<dbReference type="RefSeq" id="WP_385877999.1">
    <property type="nucleotide sequence ID" value="NZ_JBHLXE010000108.1"/>
</dbReference>
<sequence>MKNFQILTTNYADNFKIFEPIHISVILFPLDTALSRLINLHLALSVIRNQKSLPMGLEANELIDFDPLILDGIEICKQYKK</sequence>
<evidence type="ECO:0000313" key="2">
    <source>
        <dbReference type="Proteomes" id="UP001589758"/>
    </source>
</evidence>
<keyword evidence="2" id="KW-1185">Reference proteome</keyword>
<evidence type="ECO:0000313" key="1">
    <source>
        <dbReference type="EMBL" id="MFC0180816.1"/>
    </source>
</evidence>
<dbReference type="EMBL" id="JBHLXE010000108">
    <property type="protein sequence ID" value="MFC0180816.1"/>
    <property type="molecule type" value="Genomic_DNA"/>
</dbReference>
<comment type="caution">
    <text evidence="1">The sequence shown here is derived from an EMBL/GenBank/DDBJ whole genome shotgun (WGS) entry which is preliminary data.</text>
</comment>
<organism evidence="1 2">
    <name type="scientific">Thorsellia kenyensis</name>
    <dbReference type="NCBI Taxonomy" id="1549888"/>
    <lineage>
        <taxon>Bacteria</taxon>
        <taxon>Pseudomonadati</taxon>
        <taxon>Pseudomonadota</taxon>
        <taxon>Gammaproteobacteria</taxon>
        <taxon>Enterobacterales</taxon>
        <taxon>Thorselliaceae</taxon>
        <taxon>Thorsellia</taxon>
    </lineage>
</organism>
<dbReference type="Proteomes" id="UP001589758">
    <property type="component" value="Unassembled WGS sequence"/>
</dbReference>
<protein>
    <submittedName>
        <fullName evidence="1">Uncharacterized protein</fullName>
    </submittedName>
</protein>
<proteinExistence type="predicted"/>
<accession>A0ABV6CCV5</accession>